<evidence type="ECO:0000256" key="1">
    <source>
        <dbReference type="SAM" id="MobiDB-lite"/>
    </source>
</evidence>
<dbReference type="AlphaFoldDB" id="J9GCS1"/>
<feature type="compositionally biased region" description="Basic and acidic residues" evidence="1">
    <location>
        <begin position="1"/>
        <end position="17"/>
    </location>
</feature>
<protein>
    <submittedName>
        <fullName evidence="2">Uncharacterized protein</fullName>
    </submittedName>
</protein>
<accession>J9GCS1</accession>
<proteinExistence type="predicted"/>
<reference evidence="2" key="1">
    <citation type="journal article" date="2012" name="PLoS ONE">
        <title>Gene sets for utilization of primary and secondary nutrition supplies in the distal gut of endangered iberian lynx.</title>
        <authorList>
            <person name="Alcaide M."/>
            <person name="Messina E."/>
            <person name="Richter M."/>
            <person name="Bargiela R."/>
            <person name="Peplies J."/>
            <person name="Huws S.A."/>
            <person name="Newbold C.J."/>
            <person name="Golyshin P.N."/>
            <person name="Simon M.A."/>
            <person name="Lopez G."/>
            <person name="Yakimov M.M."/>
            <person name="Ferrer M."/>
        </authorList>
    </citation>
    <scope>NUCLEOTIDE SEQUENCE</scope>
</reference>
<dbReference type="EMBL" id="AMCI01001732">
    <property type="protein sequence ID" value="EJX04669.1"/>
    <property type="molecule type" value="Genomic_DNA"/>
</dbReference>
<feature type="non-terminal residue" evidence="2">
    <location>
        <position position="49"/>
    </location>
</feature>
<comment type="caution">
    <text evidence="2">The sequence shown here is derived from an EMBL/GenBank/DDBJ whole genome shotgun (WGS) entry which is preliminary data.</text>
</comment>
<organism evidence="2">
    <name type="scientific">gut metagenome</name>
    <dbReference type="NCBI Taxonomy" id="749906"/>
    <lineage>
        <taxon>unclassified sequences</taxon>
        <taxon>metagenomes</taxon>
        <taxon>organismal metagenomes</taxon>
    </lineage>
</organism>
<evidence type="ECO:0000313" key="2">
    <source>
        <dbReference type="EMBL" id="EJX04669.1"/>
    </source>
</evidence>
<name>J9GCS1_9ZZZZ</name>
<sequence length="49" mass="5642">MILWRKDTDYHKTDKGMKRGGRKGNTSKAKEGTITPYTKKASCPDHFRT</sequence>
<feature type="region of interest" description="Disordered" evidence="1">
    <location>
        <begin position="1"/>
        <end position="49"/>
    </location>
</feature>
<gene>
    <name evidence="2" type="ORF">EVA_07222</name>
</gene>